<proteinExistence type="predicted"/>
<comment type="caution">
    <text evidence="2">The sequence shown here is derived from an EMBL/GenBank/DDBJ whole genome shotgun (WGS) entry which is preliminary data.</text>
</comment>
<dbReference type="SUPFAM" id="SSF51905">
    <property type="entry name" value="FAD/NAD(P)-binding domain"/>
    <property type="match status" value="1"/>
</dbReference>
<organism evidence="2 3">
    <name type="scientific">Enteractinococcus fodinae</name>
    <dbReference type="NCBI Taxonomy" id="684663"/>
    <lineage>
        <taxon>Bacteria</taxon>
        <taxon>Bacillati</taxon>
        <taxon>Actinomycetota</taxon>
        <taxon>Actinomycetes</taxon>
        <taxon>Micrococcales</taxon>
        <taxon>Micrococcaceae</taxon>
    </lineage>
</organism>
<dbReference type="InterPro" id="IPR036188">
    <property type="entry name" value="FAD/NAD-bd_sf"/>
</dbReference>
<dbReference type="RefSeq" id="WP_310174431.1">
    <property type="nucleotide sequence ID" value="NZ_BAABHE010000002.1"/>
</dbReference>
<gene>
    <name evidence="2" type="ORF">J2S62_002068</name>
</gene>
<keyword evidence="3" id="KW-1185">Reference proteome</keyword>
<dbReference type="Proteomes" id="UP001183794">
    <property type="component" value="Unassembled WGS sequence"/>
</dbReference>
<dbReference type="Gene3D" id="3.50.50.60">
    <property type="entry name" value="FAD/NAD(P)-binding domain"/>
    <property type="match status" value="1"/>
</dbReference>
<reference evidence="2 3" key="1">
    <citation type="submission" date="2023-07" db="EMBL/GenBank/DDBJ databases">
        <title>Sequencing the genomes of 1000 actinobacteria strains.</title>
        <authorList>
            <person name="Klenk H.-P."/>
        </authorList>
    </citation>
    <scope>NUCLEOTIDE SEQUENCE [LARGE SCALE GENOMIC DNA]</scope>
    <source>
        <strain evidence="2 3">DSM 22966</strain>
    </source>
</reference>
<dbReference type="EMBL" id="JAVDYJ010000001">
    <property type="protein sequence ID" value="MDR7347811.1"/>
    <property type="molecule type" value="Genomic_DNA"/>
</dbReference>
<dbReference type="InterPro" id="IPR006076">
    <property type="entry name" value="FAD-dep_OxRdtase"/>
</dbReference>
<dbReference type="Pfam" id="PF01266">
    <property type="entry name" value="DAO"/>
    <property type="match status" value="1"/>
</dbReference>
<feature type="domain" description="FAD dependent oxidoreductase" evidence="1">
    <location>
        <begin position="5"/>
        <end position="54"/>
    </location>
</feature>
<name>A0ABU2B2K0_9MICC</name>
<sequence>MIETVIVIGGGIVGYATALHLELADPELDVLIFERDLTYATAATGKGTGGFFSYSPDRKILRCRSTRCKF</sequence>
<accession>A0ABU2B2K0</accession>
<evidence type="ECO:0000259" key="1">
    <source>
        <dbReference type="Pfam" id="PF01266"/>
    </source>
</evidence>
<protein>
    <submittedName>
        <fullName evidence="2">Glycine/D-amino acid oxidase-like deaminating enzyme</fullName>
    </submittedName>
</protein>
<evidence type="ECO:0000313" key="3">
    <source>
        <dbReference type="Proteomes" id="UP001183794"/>
    </source>
</evidence>
<evidence type="ECO:0000313" key="2">
    <source>
        <dbReference type="EMBL" id="MDR7347811.1"/>
    </source>
</evidence>